<evidence type="ECO:0000256" key="5">
    <source>
        <dbReference type="ARBA" id="ARBA00022597"/>
    </source>
</evidence>
<dbReference type="PROSITE" id="PS00211">
    <property type="entry name" value="ABC_TRANSPORTER_1"/>
    <property type="match status" value="1"/>
</dbReference>
<evidence type="ECO:0000256" key="7">
    <source>
        <dbReference type="ARBA" id="ARBA00022741"/>
    </source>
</evidence>
<dbReference type="InterPro" id="IPR003593">
    <property type="entry name" value="AAA+_ATPase"/>
</dbReference>
<dbReference type="Pfam" id="PF00005">
    <property type="entry name" value="ABC_tran"/>
    <property type="match status" value="2"/>
</dbReference>
<evidence type="ECO:0000259" key="12">
    <source>
        <dbReference type="PROSITE" id="PS50893"/>
    </source>
</evidence>
<dbReference type="GO" id="GO:0005524">
    <property type="term" value="F:ATP binding"/>
    <property type="evidence" value="ECO:0007669"/>
    <property type="project" value="UniProtKB-KW"/>
</dbReference>
<reference evidence="13 14" key="1">
    <citation type="journal article" date="2019" name="Nat. Microbiol.">
        <title>Mediterranean grassland soil C-N compound turnover is dependent on rainfall and depth, and is mediated by genomically divergent microorganisms.</title>
        <authorList>
            <person name="Diamond S."/>
            <person name="Andeer P.F."/>
            <person name="Li Z."/>
            <person name="Crits-Christoph A."/>
            <person name="Burstein D."/>
            <person name="Anantharaman K."/>
            <person name="Lane K.R."/>
            <person name="Thomas B.C."/>
            <person name="Pan C."/>
            <person name="Northen T.R."/>
            <person name="Banfield J.F."/>
        </authorList>
    </citation>
    <scope>NUCLEOTIDE SEQUENCE [LARGE SCALE GENOMIC DNA]</scope>
    <source>
        <strain evidence="13">NP_6</strain>
    </source>
</reference>
<dbReference type="CDD" id="cd03215">
    <property type="entry name" value="ABC_Carb_Monos_II"/>
    <property type="match status" value="1"/>
</dbReference>
<dbReference type="CDD" id="cd03216">
    <property type="entry name" value="ABC_Carb_Monos_I"/>
    <property type="match status" value="1"/>
</dbReference>
<proteinExistence type="predicted"/>
<dbReference type="GO" id="GO:0016887">
    <property type="term" value="F:ATP hydrolysis activity"/>
    <property type="evidence" value="ECO:0007669"/>
    <property type="project" value="InterPro"/>
</dbReference>
<evidence type="ECO:0000313" key="14">
    <source>
        <dbReference type="Proteomes" id="UP000318093"/>
    </source>
</evidence>
<keyword evidence="9" id="KW-1278">Translocase</keyword>
<organism evidence="13 14">
    <name type="scientific">Candidatus Segetimicrobium genomatis</name>
    <dbReference type="NCBI Taxonomy" id="2569760"/>
    <lineage>
        <taxon>Bacteria</taxon>
        <taxon>Bacillati</taxon>
        <taxon>Candidatus Sysuimicrobiota</taxon>
        <taxon>Candidatus Sysuimicrobiia</taxon>
        <taxon>Candidatus Sysuimicrobiales</taxon>
        <taxon>Candidatus Segetimicrobiaceae</taxon>
        <taxon>Candidatus Segetimicrobium</taxon>
    </lineage>
</organism>
<dbReference type="InterPro" id="IPR027417">
    <property type="entry name" value="P-loop_NTPase"/>
</dbReference>
<sequence length="546" mass="59613">MGQATPPERAVTGGVRERRDQGAAGPSGSGTGSAAPEPIVSLRGVSKSFPGVRAVQDASLDILPGEVHALVGENGAGKSTLMKVLAGVYRKDAGRVLYKGKEVEIPTPRAAQQLGISIIHQDLSLMPHLTVAQNVFIGRERGGLFNLLVNDRDINRRTQQLLALLHLKMDPRTKVSSLTVAAQQLVEITRALSFHSEVLIMDEPTAALAEAEIEELFHIIRQLGEKGVGIVYISHRLHELKQISDRITVMRDGRTIETVPTREASIDQVIRMMVGREIFQASPQVLEREAPEVVLEVRNLRRGKAIKDVSFTLRRGEILGVAGLMGAGRTEVMRAVFGADPPDSGEIFIRGKRVHVKSPRDAVRIGLGYLSEDRKRYGLSLGMDVENNLVLSAFKKFLGLLGWVRRAATRDTAARFIDLLAIKTTGPQQKVKNLSGGNQQKVVVGKWLAADTEILIFDEPTRGIDVGAKSEIYRLMNDLTRQGKSIIMISSELPEILRLSHRIVVMSEGRITAELDAAQATEETIMRYATVRSGGSQSLHAGESAP</sequence>
<accession>A0A537J7H3</accession>
<evidence type="ECO:0000256" key="3">
    <source>
        <dbReference type="ARBA" id="ARBA00022448"/>
    </source>
</evidence>
<feature type="region of interest" description="Disordered" evidence="11">
    <location>
        <begin position="1"/>
        <end position="38"/>
    </location>
</feature>
<dbReference type="SUPFAM" id="SSF52540">
    <property type="entry name" value="P-loop containing nucleoside triphosphate hydrolases"/>
    <property type="match status" value="2"/>
</dbReference>
<dbReference type="PANTHER" id="PTHR43790:SF3">
    <property type="entry name" value="D-ALLOSE IMPORT ATP-BINDING PROTEIN ALSA-RELATED"/>
    <property type="match status" value="1"/>
</dbReference>
<gene>
    <name evidence="13" type="ORF">E6H03_10180</name>
</gene>
<dbReference type="InterPro" id="IPR050107">
    <property type="entry name" value="ABC_carbohydrate_import_ATPase"/>
</dbReference>
<keyword evidence="3" id="KW-0813">Transport</keyword>
<keyword evidence="10" id="KW-0472">Membrane</keyword>
<keyword evidence="4" id="KW-1003">Cell membrane</keyword>
<dbReference type="Gene3D" id="3.40.50.300">
    <property type="entry name" value="P-loop containing nucleotide triphosphate hydrolases"/>
    <property type="match status" value="2"/>
</dbReference>
<keyword evidence="6" id="KW-0677">Repeat</keyword>
<dbReference type="InterPro" id="IPR017871">
    <property type="entry name" value="ABC_transporter-like_CS"/>
</dbReference>
<keyword evidence="5" id="KW-0762">Sugar transport</keyword>
<feature type="domain" description="ABC transporter" evidence="12">
    <location>
        <begin position="40"/>
        <end position="277"/>
    </location>
</feature>
<dbReference type="PANTHER" id="PTHR43790">
    <property type="entry name" value="CARBOHYDRATE TRANSPORT ATP-BINDING PROTEIN MG119-RELATED"/>
    <property type="match status" value="1"/>
</dbReference>
<evidence type="ECO:0000313" key="13">
    <source>
        <dbReference type="EMBL" id="TMI79467.1"/>
    </source>
</evidence>
<keyword evidence="7" id="KW-0547">Nucleotide-binding</keyword>
<feature type="domain" description="ABC transporter" evidence="12">
    <location>
        <begin position="288"/>
        <end position="533"/>
    </location>
</feature>
<evidence type="ECO:0000256" key="8">
    <source>
        <dbReference type="ARBA" id="ARBA00022840"/>
    </source>
</evidence>
<protein>
    <submittedName>
        <fullName evidence="13">Sugar ABC transporter ATP-binding protein</fullName>
    </submittedName>
</protein>
<comment type="caution">
    <text evidence="13">The sequence shown here is derived from an EMBL/GenBank/DDBJ whole genome shotgun (WGS) entry which is preliminary data.</text>
</comment>
<comment type="subcellular location">
    <subcellularLocation>
        <location evidence="2">Cell inner membrane</location>
    </subcellularLocation>
    <subcellularLocation>
        <location evidence="1">Cell membrane</location>
        <topology evidence="1">Peripheral membrane protein</topology>
    </subcellularLocation>
</comment>
<evidence type="ECO:0000256" key="6">
    <source>
        <dbReference type="ARBA" id="ARBA00022737"/>
    </source>
</evidence>
<dbReference type="FunFam" id="3.40.50.300:FF:000126">
    <property type="entry name" value="Galactose/methyl galactoside import ATP-binding protein MglA"/>
    <property type="match status" value="1"/>
</dbReference>
<keyword evidence="8 13" id="KW-0067">ATP-binding</keyword>
<dbReference type="FunFam" id="3.40.50.300:FF:000127">
    <property type="entry name" value="Ribose import ATP-binding protein RbsA"/>
    <property type="match status" value="1"/>
</dbReference>
<dbReference type="Proteomes" id="UP000318093">
    <property type="component" value="Unassembled WGS sequence"/>
</dbReference>
<dbReference type="GO" id="GO:0015749">
    <property type="term" value="P:monosaccharide transmembrane transport"/>
    <property type="evidence" value="ECO:0007669"/>
    <property type="project" value="UniProtKB-ARBA"/>
</dbReference>
<dbReference type="PROSITE" id="PS50893">
    <property type="entry name" value="ABC_TRANSPORTER_2"/>
    <property type="match status" value="2"/>
</dbReference>
<evidence type="ECO:0000256" key="10">
    <source>
        <dbReference type="ARBA" id="ARBA00023136"/>
    </source>
</evidence>
<dbReference type="InterPro" id="IPR003439">
    <property type="entry name" value="ABC_transporter-like_ATP-bd"/>
</dbReference>
<dbReference type="AlphaFoldDB" id="A0A537J7H3"/>
<evidence type="ECO:0000256" key="4">
    <source>
        <dbReference type="ARBA" id="ARBA00022475"/>
    </source>
</evidence>
<dbReference type="GO" id="GO:0005886">
    <property type="term" value="C:plasma membrane"/>
    <property type="evidence" value="ECO:0007669"/>
    <property type="project" value="UniProtKB-SubCell"/>
</dbReference>
<name>A0A537J7H3_9BACT</name>
<dbReference type="SMART" id="SM00382">
    <property type="entry name" value="AAA"/>
    <property type="match status" value="2"/>
</dbReference>
<evidence type="ECO:0000256" key="1">
    <source>
        <dbReference type="ARBA" id="ARBA00004202"/>
    </source>
</evidence>
<evidence type="ECO:0000256" key="9">
    <source>
        <dbReference type="ARBA" id="ARBA00022967"/>
    </source>
</evidence>
<evidence type="ECO:0000256" key="11">
    <source>
        <dbReference type="SAM" id="MobiDB-lite"/>
    </source>
</evidence>
<dbReference type="EMBL" id="VBAN01000325">
    <property type="protein sequence ID" value="TMI79467.1"/>
    <property type="molecule type" value="Genomic_DNA"/>
</dbReference>
<evidence type="ECO:0000256" key="2">
    <source>
        <dbReference type="ARBA" id="ARBA00004533"/>
    </source>
</evidence>